<dbReference type="InterPro" id="IPR050155">
    <property type="entry name" value="HAD-like_hydrolase_sf"/>
</dbReference>
<reference evidence="1 2" key="1">
    <citation type="submission" date="2024-10" db="EMBL/GenBank/DDBJ databases">
        <title>The Natural Products Discovery Center: Release of the First 8490 Sequenced Strains for Exploring Actinobacteria Biosynthetic Diversity.</title>
        <authorList>
            <person name="Kalkreuter E."/>
            <person name="Kautsar S.A."/>
            <person name="Yang D."/>
            <person name="Bader C.D."/>
            <person name="Teijaro C.N."/>
            <person name="Fluegel L."/>
            <person name="Davis C.M."/>
            <person name="Simpson J.R."/>
            <person name="Lauterbach L."/>
            <person name="Steele A.D."/>
            <person name="Gui C."/>
            <person name="Meng S."/>
            <person name="Li G."/>
            <person name="Viehrig K."/>
            <person name="Ye F."/>
            <person name="Su P."/>
            <person name="Kiefer A.F."/>
            <person name="Nichols A."/>
            <person name="Cepeda A.J."/>
            <person name="Yan W."/>
            <person name="Fan B."/>
            <person name="Jiang Y."/>
            <person name="Adhikari A."/>
            <person name="Zheng C.-J."/>
            <person name="Schuster L."/>
            <person name="Cowan T.M."/>
            <person name="Smanski M.J."/>
            <person name="Chevrette M.G."/>
            <person name="De Carvalho L.P.S."/>
            <person name="Shen B."/>
        </authorList>
    </citation>
    <scope>NUCLEOTIDE SEQUENCE [LARGE SCALE GENOMIC DNA]</scope>
    <source>
        <strain evidence="1 2">NPDC020327</strain>
    </source>
</reference>
<accession>A0ABW7UTF1</accession>
<keyword evidence="1" id="KW-0378">Hydrolase</keyword>
<dbReference type="GO" id="GO:0016787">
    <property type="term" value="F:hydrolase activity"/>
    <property type="evidence" value="ECO:0007669"/>
    <property type="project" value="UniProtKB-KW"/>
</dbReference>
<dbReference type="EMBL" id="JBIRWE010000006">
    <property type="protein sequence ID" value="MFI1965905.1"/>
    <property type="molecule type" value="Genomic_DNA"/>
</dbReference>
<proteinExistence type="predicted"/>
<dbReference type="Pfam" id="PF00702">
    <property type="entry name" value="Hydrolase"/>
    <property type="match status" value="1"/>
</dbReference>
<dbReference type="Proteomes" id="UP001611548">
    <property type="component" value="Unassembled WGS sequence"/>
</dbReference>
<dbReference type="PANTHER" id="PTHR43434">
    <property type="entry name" value="PHOSPHOGLYCOLATE PHOSPHATASE"/>
    <property type="match status" value="1"/>
</dbReference>
<comment type="caution">
    <text evidence="1">The sequence shown here is derived from an EMBL/GenBank/DDBJ whole genome shotgun (WGS) entry which is preliminary data.</text>
</comment>
<organism evidence="1 2">
    <name type="scientific">Streptomyces pathocidini</name>
    <dbReference type="NCBI Taxonomy" id="1650571"/>
    <lineage>
        <taxon>Bacteria</taxon>
        <taxon>Bacillati</taxon>
        <taxon>Actinomycetota</taxon>
        <taxon>Actinomycetes</taxon>
        <taxon>Kitasatosporales</taxon>
        <taxon>Streptomycetaceae</taxon>
        <taxon>Streptomyces</taxon>
    </lineage>
</organism>
<sequence length="249" mass="26578">MTRDATRSELPSGDTGATMTLRRLIAGTRCVLFDFDGPICRLFAAHPSAGIAQRLKGWLTDQGHRTLVAALTGTADPQDVLRAVGAAHPGSELVRALEHRLTEEEELATAGARPTPYADPLIRTLVAVERRVAVTTNNSPRAAARYLASRGLSDCFGPHIHGRTDDPALLKPHPDCLTRALRSLGHPPQESLMIGDTRADAVAARSAGAQFLGYAHDERREDALYAAGASLVVDSLEPVLEAARAEAAR</sequence>
<gene>
    <name evidence="1" type="ORF">ACH429_17640</name>
</gene>
<dbReference type="InterPro" id="IPR023214">
    <property type="entry name" value="HAD_sf"/>
</dbReference>
<dbReference type="InterPro" id="IPR036412">
    <property type="entry name" value="HAD-like_sf"/>
</dbReference>
<dbReference type="Gene3D" id="3.40.50.1000">
    <property type="entry name" value="HAD superfamily/HAD-like"/>
    <property type="match status" value="1"/>
</dbReference>
<dbReference type="PANTHER" id="PTHR43434:SF1">
    <property type="entry name" value="PHOSPHOGLYCOLATE PHOSPHATASE"/>
    <property type="match status" value="1"/>
</dbReference>
<dbReference type="RefSeq" id="WP_055471179.1">
    <property type="nucleotide sequence ID" value="NZ_JBIRWE010000006.1"/>
</dbReference>
<name>A0ABW7UTF1_9ACTN</name>
<dbReference type="EC" id="3.-.-.-" evidence="1"/>
<dbReference type="SUPFAM" id="SSF56784">
    <property type="entry name" value="HAD-like"/>
    <property type="match status" value="1"/>
</dbReference>
<protein>
    <submittedName>
        <fullName evidence="1">HAD family hydrolase</fullName>
        <ecNumber evidence="1">3.-.-.-</ecNumber>
    </submittedName>
</protein>
<keyword evidence="2" id="KW-1185">Reference proteome</keyword>
<evidence type="ECO:0000313" key="2">
    <source>
        <dbReference type="Proteomes" id="UP001611548"/>
    </source>
</evidence>
<evidence type="ECO:0000313" key="1">
    <source>
        <dbReference type="EMBL" id="MFI1965905.1"/>
    </source>
</evidence>